<evidence type="ECO:0000256" key="1">
    <source>
        <dbReference type="ARBA" id="ARBA00004496"/>
    </source>
</evidence>
<dbReference type="AlphaFoldDB" id="A0A9D1ZZB0"/>
<keyword evidence="2" id="KW-0963">Cytoplasm</keyword>
<dbReference type="EMBL" id="DXCQ01000028">
    <property type="protein sequence ID" value="HIY96714.1"/>
    <property type="molecule type" value="Genomic_DNA"/>
</dbReference>
<dbReference type="GO" id="GO:0005737">
    <property type="term" value="C:cytoplasm"/>
    <property type="evidence" value="ECO:0007669"/>
    <property type="project" value="UniProtKB-SubCell"/>
</dbReference>
<dbReference type="Proteomes" id="UP000886750">
    <property type="component" value="Unassembled WGS sequence"/>
</dbReference>
<dbReference type="InterPro" id="IPR035895">
    <property type="entry name" value="HPr-like_sf"/>
</dbReference>
<dbReference type="CDD" id="cd00367">
    <property type="entry name" value="PTS-HPr_like"/>
    <property type="match status" value="1"/>
</dbReference>
<name>A0A9D1ZZB0_9FIRM</name>
<keyword evidence="3" id="KW-0598">Phosphotransferase system</keyword>
<evidence type="ECO:0000256" key="2">
    <source>
        <dbReference type="ARBA" id="ARBA00022490"/>
    </source>
</evidence>
<feature type="domain" description="HPr" evidence="4">
    <location>
        <begin position="1"/>
        <end position="83"/>
    </location>
</feature>
<accession>A0A9D1ZZB0</accession>
<dbReference type="Gene3D" id="3.30.1340.10">
    <property type="entry name" value="HPr-like"/>
    <property type="match status" value="1"/>
</dbReference>
<evidence type="ECO:0000259" key="4">
    <source>
        <dbReference type="PROSITE" id="PS51350"/>
    </source>
</evidence>
<dbReference type="PROSITE" id="PS51350">
    <property type="entry name" value="PTS_HPR_DOM"/>
    <property type="match status" value="1"/>
</dbReference>
<dbReference type="GO" id="GO:0009401">
    <property type="term" value="P:phosphoenolpyruvate-dependent sugar phosphotransferase system"/>
    <property type="evidence" value="ECO:0007669"/>
    <property type="project" value="UniProtKB-KW"/>
</dbReference>
<protein>
    <submittedName>
        <fullName evidence="5">HPr family phosphocarrier protein</fullName>
    </submittedName>
</protein>
<gene>
    <name evidence="5" type="ORF">H9729_03425</name>
</gene>
<proteinExistence type="predicted"/>
<sequence>MEKMTFVYGKDTYNAYDAQRIVFEACKYKSEIIFADGSKRGNAKSIIGLLSMKFLKGDEYTLMAEGPDAKKAVKALAEFISKL</sequence>
<dbReference type="InterPro" id="IPR000032">
    <property type="entry name" value="HPr-like"/>
</dbReference>
<dbReference type="PRINTS" id="PR00107">
    <property type="entry name" value="PHOSPHOCPHPR"/>
</dbReference>
<evidence type="ECO:0000313" key="6">
    <source>
        <dbReference type="Proteomes" id="UP000886750"/>
    </source>
</evidence>
<dbReference type="PANTHER" id="PTHR33705:SF2">
    <property type="entry name" value="PHOSPHOCARRIER PROTEIN NPR"/>
    <property type="match status" value="1"/>
</dbReference>
<reference evidence="5" key="2">
    <citation type="submission" date="2021-04" db="EMBL/GenBank/DDBJ databases">
        <authorList>
            <person name="Gilroy R."/>
        </authorList>
    </citation>
    <scope>NUCLEOTIDE SEQUENCE</scope>
    <source>
        <strain evidence="5">1345</strain>
    </source>
</reference>
<dbReference type="Pfam" id="PF00381">
    <property type="entry name" value="PTS-HPr"/>
    <property type="match status" value="1"/>
</dbReference>
<dbReference type="SUPFAM" id="SSF55594">
    <property type="entry name" value="HPr-like"/>
    <property type="match status" value="1"/>
</dbReference>
<reference evidence="5" key="1">
    <citation type="journal article" date="2021" name="PeerJ">
        <title>Extensive microbial diversity within the chicken gut microbiome revealed by metagenomics and culture.</title>
        <authorList>
            <person name="Gilroy R."/>
            <person name="Ravi A."/>
            <person name="Getino M."/>
            <person name="Pursley I."/>
            <person name="Horton D.L."/>
            <person name="Alikhan N.F."/>
            <person name="Baker D."/>
            <person name="Gharbi K."/>
            <person name="Hall N."/>
            <person name="Watson M."/>
            <person name="Adriaenssens E.M."/>
            <person name="Foster-Nyarko E."/>
            <person name="Jarju S."/>
            <person name="Secka A."/>
            <person name="Antonio M."/>
            <person name="Oren A."/>
            <person name="Chaudhuri R.R."/>
            <person name="La Ragione R."/>
            <person name="Hildebrand F."/>
            <person name="Pallen M.J."/>
        </authorList>
    </citation>
    <scope>NUCLEOTIDE SEQUENCE</scope>
    <source>
        <strain evidence="5">1345</strain>
    </source>
</reference>
<dbReference type="PANTHER" id="PTHR33705">
    <property type="entry name" value="PHOSPHOCARRIER PROTEIN HPR"/>
    <property type="match status" value="1"/>
</dbReference>
<organism evidence="5 6">
    <name type="scientific">Candidatus Borkfalkia excrementigallinarum</name>
    <dbReference type="NCBI Taxonomy" id="2838506"/>
    <lineage>
        <taxon>Bacteria</taxon>
        <taxon>Bacillati</taxon>
        <taxon>Bacillota</taxon>
        <taxon>Clostridia</taxon>
        <taxon>Christensenellales</taxon>
        <taxon>Christensenellaceae</taxon>
        <taxon>Candidatus Borkfalkia</taxon>
    </lineage>
</organism>
<evidence type="ECO:0000256" key="3">
    <source>
        <dbReference type="ARBA" id="ARBA00022683"/>
    </source>
</evidence>
<dbReference type="InterPro" id="IPR050399">
    <property type="entry name" value="HPr"/>
</dbReference>
<evidence type="ECO:0000313" key="5">
    <source>
        <dbReference type="EMBL" id="HIY96714.1"/>
    </source>
</evidence>
<comment type="subcellular location">
    <subcellularLocation>
        <location evidence="1">Cytoplasm</location>
    </subcellularLocation>
</comment>
<comment type="caution">
    <text evidence="5">The sequence shown here is derived from an EMBL/GenBank/DDBJ whole genome shotgun (WGS) entry which is preliminary data.</text>
</comment>